<accession>A0A0B2UU16</accession>
<dbReference type="Proteomes" id="UP000031036">
    <property type="component" value="Unassembled WGS sequence"/>
</dbReference>
<dbReference type="STRING" id="6265.A0A0B2UU16"/>
<gene>
    <name evidence="1" type="ORF">Tcan_07757</name>
</gene>
<dbReference type="OrthoDB" id="5843723at2759"/>
<name>A0A0B2UU16_TOXCA</name>
<comment type="caution">
    <text evidence="1">The sequence shown here is derived from an EMBL/GenBank/DDBJ whole genome shotgun (WGS) entry which is preliminary data.</text>
</comment>
<keyword evidence="2" id="KW-1185">Reference proteome</keyword>
<protein>
    <submittedName>
        <fullName evidence="1">Uncharacterized protein</fullName>
    </submittedName>
</protein>
<proteinExistence type="predicted"/>
<evidence type="ECO:0000313" key="1">
    <source>
        <dbReference type="EMBL" id="KHN72888.1"/>
    </source>
</evidence>
<reference evidence="1 2" key="1">
    <citation type="submission" date="2014-11" db="EMBL/GenBank/DDBJ databases">
        <title>Genetic blueprint of the zoonotic pathogen Toxocara canis.</title>
        <authorList>
            <person name="Zhu X.-Q."/>
            <person name="Korhonen P.K."/>
            <person name="Cai H."/>
            <person name="Young N.D."/>
            <person name="Nejsum P."/>
            <person name="von Samson-Himmelstjerna G."/>
            <person name="Boag P.R."/>
            <person name="Tan P."/>
            <person name="Li Q."/>
            <person name="Min J."/>
            <person name="Yang Y."/>
            <person name="Wang X."/>
            <person name="Fang X."/>
            <person name="Hall R.S."/>
            <person name="Hofmann A."/>
            <person name="Sternberg P.W."/>
            <person name="Jex A.R."/>
            <person name="Gasser R.B."/>
        </authorList>
    </citation>
    <scope>NUCLEOTIDE SEQUENCE [LARGE SCALE GENOMIC DNA]</scope>
    <source>
        <strain evidence="1">PN_DK_2014</strain>
    </source>
</reference>
<dbReference type="AlphaFoldDB" id="A0A0B2UU16"/>
<organism evidence="1 2">
    <name type="scientific">Toxocara canis</name>
    <name type="common">Canine roundworm</name>
    <dbReference type="NCBI Taxonomy" id="6265"/>
    <lineage>
        <taxon>Eukaryota</taxon>
        <taxon>Metazoa</taxon>
        <taxon>Ecdysozoa</taxon>
        <taxon>Nematoda</taxon>
        <taxon>Chromadorea</taxon>
        <taxon>Rhabditida</taxon>
        <taxon>Spirurina</taxon>
        <taxon>Ascaridomorpha</taxon>
        <taxon>Ascaridoidea</taxon>
        <taxon>Toxocaridae</taxon>
        <taxon>Toxocara</taxon>
    </lineage>
</organism>
<evidence type="ECO:0000313" key="2">
    <source>
        <dbReference type="Proteomes" id="UP000031036"/>
    </source>
</evidence>
<sequence length="107" mass="11334">MGTNVKDGKLTFSAKKIFIGSNWLSLPISSSPALTASIDAMRKDGKLTFSAKKIFIGSNWLSLPISSSPALTASIDAMRVCICIAARPKLFLVAGNKPCIASPNFCI</sequence>
<dbReference type="EMBL" id="JPKZ01003185">
    <property type="protein sequence ID" value="KHN72888.1"/>
    <property type="molecule type" value="Genomic_DNA"/>
</dbReference>